<feature type="compositionally biased region" description="Basic and acidic residues" evidence="1">
    <location>
        <begin position="102"/>
        <end position="116"/>
    </location>
</feature>
<name>A0A9Q0AVC7_9PEZI</name>
<dbReference type="PANTHER" id="PTHR42090">
    <property type="match status" value="1"/>
</dbReference>
<organism evidence="2 3">
    <name type="scientific">Neoarthrinium moseri</name>
    <dbReference type="NCBI Taxonomy" id="1658444"/>
    <lineage>
        <taxon>Eukaryota</taxon>
        <taxon>Fungi</taxon>
        <taxon>Dikarya</taxon>
        <taxon>Ascomycota</taxon>
        <taxon>Pezizomycotina</taxon>
        <taxon>Sordariomycetes</taxon>
        <taxon>Xylariomycetidae</taxon>
        <taxon>Amphisphaeriales</taxon>
        <taxon>Apiosporaceae</taxon>
        <taxon>Neoarthrinium</taxon>
    </lineage>
</organism>
<feature type="compositionally biased region" description="Polar residues" evidence="1">
    <location>
        <begin position="89"/>
        <end position="99"/>
    </location>
</feature>
<accession>A0A9Q0AVC7</accession>
<dbReference type="AlphaFoldDB" id="A0A9Q0AVC7"/>
<comment type="caution">
    <text evidence="2">The sequence shown here is derived from an EMBL/GenBank/DDBJ whole genome shotgun (WGS) entry which is preliminary data.</text>
</comment>
<feature type="compositionally biased region" description="Basic and acidic residues" evidence="1">
    <location>
        <begin position="37"/>
        <end position="53"/>
    </location>
</feature>
<proteinExistence type="predicted"/>
<dbReference type="EMBL" id="JAFIMR010000002">
    <property type="protein sequence ID" value="KAI1880616.1"/>
    <property type="molecule type" value="Genomic_DNA"/>
</dbReference>
<reference evidence="2" key="1">
    <citation type="submission" date="2021-03" db="EMBL/GenBank/DDBJ databases">
        <title>Revisited historic fungal species revealed as producer of novel bioactive compounds through whole genome sequencing and comparative genomics.</title>
        <authorList>
            <person name="Vignolle G.A."/>
            <person name="Hochenegger N."/>
            <person name="Mach R.L."/>
            <person name="Mach-Aigner A.R."/>
            <person name="Javad Rahimi M."/>
            <person name="Salim K.A."/>
            <person name="Chan C.M."/>
            <person name="Lim L.B.L."/>
            <person name="Cai F."/>
            <person name="Druzhinina I.S."/>
            <person name="U'Ren J.M."/>
            <person name="Derntl C."/>
        </authorList>
    </citation>
    <scope>NUCLEOTIDE SEQUENCE</scope>
    <source>
        <strain evidence="2">TUCIM 5799</strain>
    </source>
</reference>
<keyword evidence="3" id="KW-1185">Reference proteome</keyword>
<protein>
    <submittedName>
        <fullName evidence="2">Uncharacterized protein</fullName>
    </submittedName>
</protein>
<evidence type="ECO:0000256" key="1">
    <source>
        <dbReference type="SAM" id="MobiDB-lite"/>
    </source>
</evidence>
<evidence type="ECO:0000313" key="3">
    <source>
        <dbReference type="Proteomes" id="UP000829685"/>
    </source>
</evidence>
<dbReference type="PANTHER" id="PTHR42090:SF1">
    <property type="match status" value="1"/>
</dbReference>
<evidence type="ECO:0000313" key="2">
    <source>
        <dbReference type="EMBL" id="KAI1880616.1"/>
    </source>
</evidence>
<sequence>MPTLTHFRAALRGPVTSCMAAPLAARPFHSSAVSHRPYKDDQDRESLKPKAHEYTGSGEDDDMAANPDAAFNPNKTSPGAAKEAAGHGNDTNPLENSPANKDVAESGRGKEEDKTKAGAGKRSGGGSPAKNKPTQ</sequence>
<feature type="region of interest" description="Disordered" evidence="1">
    <location>
        <begin position="26"/>
        <end position="135"/>
    </location>
</feature>
<dbReference type="Proteomes" id="UP000829685">
    <property type="component" value="Unassembled WGS sequence"/>
</dbReference>
<gene>
    <name evidence="2" type="ORF">JX265_000856</name>
</gene>